<gene>
    <name evidence="11" type="primary">LOC107264987</name>
</gene>
<feature type="transmembrane region" description="Helical" evidence="8">
    <location>
        <begin position="158"/>
        <end position="181"/>
    </location>
</feature>
<keyword evidence="3 8" id="KW-0812">Transmembrane</keyword>
<dbReference type="GO" id="GO:0006820">
    <property type="term" value="P:monoatomic anion transport"/>
    <property type="evidence" value="ECO:0007669"/>
    <property type="project" value="TreeGrafter"/>
</dbReference>
<evidence type="ECO:0000256" key="1">
    <source>
        <dbReference type="ARBA" id="ARBA00004141"/>
    </source>
</evidence>
<dbReference type="GO" id="GO:0016020">
    <property type="term" value="C:membrane"/>
    <property type="evidence" value="ECO:0007669"/>
    <property type="project" value="UniProtKB-SubCell"/>
</dbReference>
<comment type="subcellular location">
    <subcellularLocation>
        <location evidence="1">Membrane</location>
        <topology evidence="1">Multi-pass membrane protein</topology>
    </subcellularLocation>
</comment>
<dbReference type="FunFam" id="1.20.1250.20:FF:000003">
    <property type="entry name" value="Solute carrier family 17 member 3"/>
    <property type="match status" value="1"/>
</dbReference>
<evidence type="ECO:0000256" key="4">
    <source>
        <dbReference type="ARBA" id="ARBA00022847"/>
    </source>
</evidence>
<feature type="transmembrane region" description="Helical" evidence="8">
    <location>
        <begin position="31"/>
        <end position="48"/>
    </location>
</feature>
<keyword evidence="10" id="KW-1185">Reference proteome</keyword>
<dbReference type="PANTHER" id="PTHR11662:SF336">
    <property type="entry name" value="LP19554P"/>
    <property type="match status" value="1"/>
</dbReference>
<feature type="region of interest" description="Disordered" evidence="7">
    <location>
        <begin position="487"/>
        <end position="520"/>
    </location>
</feature>
<accession>A0AAJ7BN08</accession>
<protein>
    <submittedName>
        <fullName evidence="11">Sialin</fullName>
    </submittedName>
</protein>
<feature type="transmembrane region" description="Helical" evidence="8">
    <location>
        <begin position="224"/>
        <end position="243"/>
    </location>
</feature>
<name>A0AAJ7BN08_CEPCN</name>
<dbReference type="GO" id="GO:0015293">
    <property type="term" value="F:symporter activity"/>
    <property type="evidence" value="ECO:0007669"/>
    <property type="project" value="UniProtKB-KW"/>
</dbReference>
<dbReference type="Pfam" id="PF07690">
    <property type="entry name" value="MFS_1"/>
    <property type="match status" value="1"/>
</dbReference>
<dbReference type="GeneID" id="107264987"/>
<evidence type="ECO:0000256" key="2">
    <source>
        <dbReference type="ARBA" id="ARBA00022448"/>
    </source>
</evidence>
<evidence type="ECO:0000256" key="7">
    <source>
        <dbReference type="SAM" id="MobiDB-lite"/>
    </source>
</evidence>
<dbReference type="Gene3D" id="1.20.1250.20">
    <property type="entry name" value="MFS general substrate transporter like domains"/>
    <property type="match status" value="2"/>
</dbReference>
<evidence type="ECO:0000259" key="9">
    <source>
        <dbReference type="PROSITE" id="PS50850"/>
    </source>
</evidence>
<feature type="transmembrane region" description="Helical" evidence="8">
    <location>
        <begin position="133"/>
        <end position="152"/>
    </location>
</feature>
<evidence type="ECO:0000256" key="3">
    <source>
        <dbReference type="ARBA" id="ARBA00022692"/>
    </source>
</evidence>
<dbReference type="AlphaFoldDB" id="A0AAJ7BN08"/>
<dbReference type="Proteomes" id="UP000694920">
    <property type="component" value="Unplaced"/>
</dbReference>
<keyword evidence="2" id="KW-0813">Transport</keyword>
<organism evidence="10 11">
    <name type="scientific">Cephus cinctus</name>
    <name type="common">Wheat stem sawfly</name>
    <dbReference type="NCBI Taxonomy" id="211228"/>
    <lineage>
        <taxon>Eukaryota</taxon>
        <taxon>Metazoa</taxon>
        <taxon>Ecdysozoa</taxon>
        <taxon>Arthropoda</taxon>
        <taxon>Hexapoda</taxon>
        <taxon>Insecta</taxon>
        <taxon>Pterygota</taxon>
        <taxon>Neoptera</taxon>
        <taxon>Endopterygota</taxon>
        <taxon>Hymenoptera</taxon>
        <taxon>Cephoidea</taxon>
        <taxon>Cephidae</taxon>
        <taxon>Cephus</taxon>
    </lineage>
</organism>
<dbReference type="RefSeq" id="XP_015589348.1">
    <property type="nucleotide sequence ID" value="XM_015733862.1"/>
</dbReference>
<feature type="domain" description="Major facilitator superfamily (MFS) profile" evidence="9">
    <location>
        <begin position="36"/>
        <end position="478"/>
    </location>
</feature>
<keyword evidence="4" id="KW-0769">Symport</keyword>
<reference evidence="11" key="1">
    <citation type="submission" date="2025-08" db="UniProtKB">
        <authorList>
            <consortium name="RefSeq"/>
        </authorList>
    </citation>
    <scope>IDENTIFICATION</scope>
</reference>
<dbReference type="InterPro" id="IPR050382">
    <property type="entry name" value="MFS_Na/Anion_cotransporter"/>
</dbReference>
<dbReference type="KEGG" id="ccin:107264987"/>
<evidence type="ECO:0000256" key="6">
    <source>
        <dbReference type="ARBA" id="ARBA00023136"/>
    </source>
</evidence>
<feature type="compositionally biased region" description="Acidic residues" evidence="7">
    <location>
        <begin position="510"/>
        <end position="520"/>
    </location>
</feature>
<dbReference type="InterPro" id="IPR020846">
    <property type="entry name" value="MFS_dom"/>
</dbReference>
<dbReference type="PANTHER" id="PTHR11662">
    <property type="entry name" value="SOLUTE CARRIER FAMILY 17"/>
    <property type="match status" value="1"/>
</dbReference>
<evidence type="ECO:0000256" key="8">
    <source>
        <dbReference type="SAM" id="Phobius"/>
    </source>
</evidence>
<feature type="transmembrane region" description="Helical" evidence="8">
    <location>
        <begin position="454"/>
        <end position="473"/>
    </location>
</feature>
<dbReference type="InterPro" id="IPR036259">
    <property type="entry name" value="MFS_trans_sf"/>
</dbReference>
<evidence type="ECO:0000256" key="5">
    <source>
        <dbReference type="ARBA" id="ARBA00022989"/>
    </source>
</evidence>
<evidence type="ECO:0000313" key="10">
    <source>
        <dbReference type="Proteomes" id="UP000694920"/>
    </source>
</evidence>
<feature type="transmembrane region" description="Helical" evidence="8">
    <location>
        <begin position="421"/>
        <end position="442"/>
    </location>
</feature>
<feature type="transmembrane region" description="Helical" evidence="8">
    <location>
        <begin position="368"/>
        <end position="401"/>
    </location>
</feature>
<dbReference type="SUPFAM" id="SSF103473">
    <property type="entry name" value="MFS general substrate transporter"/>
    <property type="match status" value="1"/>
</dbReference>
<sequence>MQTETFAKRRHEAEHRRGFHLEIMKRIPRRAILGVMMFLACMFSYFIRTNLSITIVAMVSASKKNGHVGPACAAPTFLNSTTNETYKGLPDYGERYEWDQNIQGLLLSGYFYGVLPASIPAGMLAEKYGGTKVVAFATLIPAVLNLLMPWASRLHYGFVFALRFLMGFFGGAVYPALHAMIARWVPPSEKGMFVWTMQGGPFGTVVTFTLCGQVIEYFGWKSAYYTTSGLMLIFYALWVYLIYDTPDVHPNITEKEKIYIKEQIGTSVTKQKVKLPVKAMMTSAPFLVLLWAHFANMWGIYFISTNGPKYTLEVLGFNMKSGGAITGLPYIARLGAGVLFAAAGDYVRRKKILTVGWIRRTFMIFSHMGPAIALVVMTYAGCNAVVAMVMLIVALALNGAACQTSLQNHQDLAPNYAGSLYGIMNTFGSFPGFIIPPIIGALTNERNGIEEWRVMFWISAAVFTSATILFWIFGSANIQPWNDYSKANPGIQDPDEEKQMTAINTKESETAEENEENERL</sequence>
<feature type="transmembrane region" description="Helical" evidence="8">
    <location>
        <begin position="324"/>
        <end position="347"/>
    </location>
</feature>
<keyword evidence="5 8" id="KW-1133">Transmembrane helix</keyword>
<keyword evidence="6 8" id="KW-0472">Membrane</keyword>
<proteinExistence type="predicted"/>
<dbReference type="PROSITE" id="PS50850">
    <property type="entry name" value="MFS"/>
    <property type="match status" value="1"/>
</dbReference>
<feature type="transmembrane region" description="Helical" evidence="8">
    <location>
        <begin position="284"/>
        <end position="304"/>
    </location>
</feature>
<feature type="transmembrane region" description="Helical" evidence="8">
    <location>
        <begin position="193"/>
        <end position="218"/>
    </location>
</feature>
<dbReference type="InterPro" id="IPR011701">
    <property type="entry name" value="MFS"/>
</dbReference>
<evidence type="ECO:0000313" key="11">
    <source>
        <dbReference type="RefSeq" id="XP_015589348.1"/>
    </source>
</evidence>